<keyword evidence="1" id="KW-0812">Transmembrane</keyword>
<sequence length="234" mass="25649">MFSHLESTALLHNKKLDDQLAFYPANCLPTIVGGNFVGRITTTTVSLLSPCCLLQNSLAPSSGRLLTIVAASNEVNNIDFTAITEANLPSFFNFSSSRFYLAISTPVNGLTTLVCLTPNNQLTFQRLGNDFQCIINPTSAFCNGPLDPSVEYRVAFLLTNENGTFVLATGWSDVIHLNRANNFSTINTNIKKHSPTMIIITTILPVLLAILLITFTALMFKSCMCKQQQQTRSC</sequence>
<dbReference type="Proteomes" id="UP001295444">
    <property type="component" value="Chromosome 01"/>
</dbReference>
<dbReference type="InterPro" id="IPR024831">
    <property type="entry name" value="Uroplakin-3"/>
</dbReference>
<evidence type="ECO:0000313" key="2">
    <source>
        <dbReference type="EMBL" id="CAH2222593.1"/>
    </source>
</evidence>
<evidence type="ECO:0000313" key="3">
    <source>
        <dbReference type="Proteomes" id="UP001295444"/>
    </source>
</evidence>
<dbReference type="PANTHER" id="PTHR15446:SF2">
    <property type="entry name" value="UROPLAKIN-3B-LIKE PROTEIN 1-RELATED"/>
    <property type="match status" value="1"/>
</dbReference>
<keyword evidence="1" id="KW-1133">Transmembrane helix</keyword>
<keyword evidence="1" id="KW-0472">Membrane</keyword>
<dbReference type="EMBL" id="OW240912">
    <property type="protein sequence ID" value="CAH2222593.1"/>
    <property type="molecule type" value="Genomic_DNA"/>
</dbReference>
<protein>
    <submittedName>
        <fullName evidence="2">Uncharacterized protein</fullName>
    </submittedName>
</protein>
<dbReference type="GO" id="GO:0016020">
    <property type="term" value="C:membrane"/>
    <property type="evidence" value="ECO:0007669"/>
    <property type="project" value="TreeGrafter"/>
</dbReference>
<gene>
    <name evidence="2" type="ORF">PECUL_23A041362</name>
</gene>
<name>A0AAD1R3X8_PELCU</name>
<dbReference type="PANTHER" id="PTHR15446">
    <property type="entry name" value="UROPLAKIN III"/>
    <property type="match status" value="1"/>
</dbReference>
<evidence type="ECO:0000256" key="1">
    <source>
        <dbReference type="SAM" id="Phobius"/>
    </source>
</evidence>
<proteinExistence type="predicted"/>
<reference evidence="2" key="1">
    <citation type="submission" date="2022-03" db="EMBL/GenBank/DDBJ databases">
        <authorList>
            <person name="Alioto T."/>
            <person name="Alioto T."/>
            <person name="Gomez Garrido J."/>
        </authorList>
    </citation>
    <scope>NUCLEOTIDE SEQUENCE</scope>
</reference>
<keyword evidence="3" id="KW-1185">Reference proteome</keyword>
<accession>A0AAD1R3X8</accession>
<dbReference type="AlphaFoldDB" id="A0AAD1R3X8"/>
<organism evidence="2 3">
    <name type="scientific">Pelobates cultripes</name>
    <name type="common">Western spadefoot toad</name>
    <dbReference type="NCBI Taxonomy" id="61616"/>
    <lineage>
        <taxon>Eukaryota</taxon>
        <taxon>Metazoa</taxon>
        <taxon>Chordata</taxon>
        <taxon>Craniata</taxon>
        <taxon>Vertebrata</taxon>
        <taxon>Euteleostomi</taxon>
        <taxon>Amphibia</taxon>
        <taxon>Batrachia</taxon>
        <taxon>Anura</taxon>
        <taxon>Pelobatoidea</taxon>
        <taxon>Pelobatidae</taxon>
        <taxon>Pelobates</taxon>
    </lineage>
</organism>
<feature type="transmembrane region" description="Helical" evidence="1">
    <location>
        <begin position="197"/>
        <end position="220"/>
    </location>
</feature>